<evidence type="ECO:0000313" key="1">
    <source>
        <dbReference type="EMBL" id="AGY58450.1"/>
    </source>
</evidence>
<proteinExistence type="predicted"/>
<dbReference type="KEGG" id="glj:GKIL_2204"/>
<dbReference type="HOGENOM" id="CLU_145926_0_0_3"/>
<dbReference type="Proteomes" id="UP000017396">
    <property type="component" value="Chromosome"/>
</dbReference>
<dbReference type="RefSeq" id="WP_023173602.1">
    <property type="nucleotide sequence ID" value="NC_022600.1"/>
</dbReference>
<organism evidence="1 2">
    <name type="scientific">Gloeobacter kilaueensis (strain ATCC BAA-2537 / CCAP 1431/1 / ULC 316 / JS1)</name>
    <dbReference type="NCBI Taxonomy" id="1183438"/>
    <lineage>
        <taxon>Bacteria</taxon>
        <taxon>Bacillati</taxon>
        <taxon>Cyanobacteriota</taxon>
        <taxon>Cyanophyceae</taxon>
        <taxon>Gloeobacterales</taxon>
        <taxon>Gloeobacteraceae</taxon>
        <taxon>Gloeobacter</taxon>
    </lineage>
</organism>
<gene>
    <name evidence="1" type="ORF">GKIL_2204</name>
</gene>
<reference evidence="1 2" key="1">
    <citation type="journal article" date="2013" name="PLoS ONE">
        <title>Cultivation and Complete Genome Sequencing of Gloeobacter kilaueensis sp. nov., from a Lava Cave in Kilauea Caldera, Hawai'i.</title>
        <authorList>
            <person name="Saw J.H."/>
            <person name="Schatz M."/>
            <person name="Brown M.V."/>
            <person name="Kunkel D.D."/>
            <person name="Foster J.S."/>
            <person name="Shick H."/>
            <person name="Christensen S."/>
            <person name="Hou S."/>
            <person name="Wan X."/>
            <person name="Donachie S.P."/>
        </authorList>
    </citation>
    <scope>NUCLEOTIDE SEQUENCE [LARGE SCALE GENOMIC DNA]</scope>
    <source>
        <strain evidence="2">JS</strain>
    </source>
</reference>
<evidence type="ECO:0000313" key="2">
    <source>
        <dbReference type="Proteomes" id="UP000017396"/>
    </source>
</evidence>
<sequence length="113" mass="12646">MRLSDELKNEIFALASQLLDVIDFAGSIERTLFEQHGQSDLTLNDLQALSNVSDDAQDLYRRLSGLMAGIARDDIQTATAKMNLLRQSATSGSNRIAAFLQSIREVQQFWRLS</sequence>
<accession>U5QLA9</accession>
<keyword evidence="2" id="KW-1185">Reference proteome</keyword>
<protein>
    <submittedName>
        <fullName evidence="1">Uncharacterized protein</fullName>
    </submittedName>
</protein>
<dbReference type="AlphaFoldDB" id="U5QLA9"/>
<name>U5QLA9_GLOK1</name>
<dbReference type="STRING" id="1183438.GKIL_2204"/>
<dbReference type="EMBL" id="CP003587">
    <property type="protein sequence ID" value="AGY58450.1"/>
    <property type="molecule type" value="Genomic_DNA"/>
</dbReference>